<dbReference type="PROSITE" id="PS50043">
    <property type="entry name" value="HTH_LUXR_2"/>
    <property type="match status" value="1"/>
</dbReference>
<dbReference type="GO" id="GO:0003677">
    <property type="term" value="F:DNA binding"/>
    <property type="evidence" value="ECO:0007669"/>
    <property type="project" value="InterPro"/>
</dbReference>
<evidence type="ECO:0000259" key="1">
    <source>
        <dbReference type="PROSITE" id="PS50043"/>
    </source>
</evidence>
<organism evidence="2 3">
    <name type="scientific">Parvibacter caecicola</name>
    <dbReference type="NCBI Taxonomy" id="747645"/>
    <lineage>
        <taxon>Bacteria</taxon>
        <taxon>Bacillati</taxon>
        <taxon>Actinomycetota</taxon>
        <taxon>Coriobacteriia</taxon>
        <taxon>Coriobacteriales</taxon>
        <taxon>Coriobacteriaceae</taxon>
        <taxon>Parvibacter</taxon>
    </lineage>
</organism>
<dbReference type="SUPFAM" id="SSF46894">
    <property type="entry name" value="C-terminal effector domain of the bipartite response regulators"/>
    <property type="match status" value="1"/>
</dbReference>
<accession>A0A4T9T9M8</accession>
<dbReference type="Pfam" id="PF00196">
    <property type="entry name" value="GerE"/>
    <property type="match status" value="1"/>
</dbReference>
<protein>
    <recommendedName>
        <fullName evidence="1">HTH luxR-type domain-containing protein</fullName>
    </recommendedName>
</protein>
<dbReference type="AlphaFoldDB" id="A0A4T9T9M8"/>
<sequence>MASELVISRETAKTHRRNIFQKFGVHSEEELFRLAEGSRKVEG</sequence>
<dbReference type="InterPro" id="IPR036388">
    <property type="entry name" value="WH-like_DNA-bd_sf"/>
</dbReference>
<reference evidence="2 3" key="1">
    <citation type="submission" date="2019-04" db="EMBL/GenBank/DDBJ databases">
        <title>Microbes associate with the intestines of laboratory mice.</title>
        <authorList>
            <person name="Navarre W."/>
            <person name="Wong E."/>
            <person name="Huang K.C."/>
            <person name="Tropini C."/>
            <person name="Ng K."/>
            <person name="Yu B."/>
        </authorList>
    </citation>
    <scope>NUCLEOTIDE SEQUENCE [LARGE SCALE GENOMIC DNA]</scope>
    <source>
        <strain evidence="2 3">NM48_B13</strain>
    </source>
</reference>
<dbReference type="OrthoDB" id="3177989at2"/>
<keyword evidence="3" id="KW-1185">Reference proteome</keyword>
<evidence type="ECO:0000313" key="3">
    <source>
        <dbReference type="Proteomes" id="UP000309454"/>
    </source>
</evidence>
<gene>
    <name evidence="2" type="ORF">E5982_06820</name>
</gene>
<dbReference type="InterPro" id="IPR016032">
    <property type="entry name" value="Sig_transdc_resp-reg_C-effctor"/>
</dbReference>
<dbReference type="Gene3D" id="1.10.10.10">
    <property type="entry name" value="Winged helix-like DNA-binding domain superfamily/Winged helix DNA-binding domain"/>
    <property type="match status" value="1"/>
</dbReference>
<proteinExistence type="predicted"/>
<dbReference type="InterPro" id="IPR000792">
    <property type="entry name" value="Tscrpt_reg_LuxR_C"/>
</dbReference>
<dbReference type="EMBL" id="SSTM01000004">
    <property type="protein sequence ID" value="TJW10377.1"/>
    <property type="molecule type" value="Genomic_DNA"/>
</dbReference>
<dbReference type="Proteomes" id="UP000309454">
    <property type="component" value="Unassembled WGS sequence"/>
</dbReference>
<evidence type="ECO:0000313" key="2">
    <source>
        <dbReference type="EMBL" id="TJW10377.1"/>
    </source>
</evidence>
<dbReference type="RefSeq" id="WP_136845981.1">
    <property type="nucleotide sequence ID" value="NZ_SSTM01000004.1"/>
</dbReference>
<dbReference type="GO" id="GO:0006355">
    <property type="term" value="P:regulation of DNA-templated transcription"/>
    <property type="evidence" value="ECO:0007669"/>
    <property type="project" value="InterPro"/>
</dbReference>
<name>A0A4T9T9M8_9ACTN</name>
<feature type="domain" description="HTH luxR-type" evidence="1">
    <location>
        <begin position="1"/>
        <end position="39"/>
    </location>
</feature>
<comment type="caution">
    <text evidence="2">The sequence shown here is derived from an EMBL/GenBank/DDBJ whole genome shotgun (WGS) entry which is preliminary data.</text>
</comment>